<sequence>MGWFLTRESFNGGKKKKATAKRGAKSASPKWDPAQTVVGVQVCGWIALVVALVVGWRYMEKGVMDYAERNWSHEILAGDVYLAGVPGWMLDERGKPNWVAEEVKELVATAICPEGLPVPGPFDGGRLQEAAGLISDIAWVRDLKQIRRVKGGTIVVEADYREPVALVARADGYQAVDKEGYLLPMIMQSEQVDLYREWLPVISGVSWSNVRAGDRWEDAKVMAGIAVADRLRFEVGVAKQIASVDVSGADMYGRVKVVLETVNGGEVVWGRSPRDDQGIEVASDVKLQRLVELANNVQTGGLIDFDGQYVEITGPRITRGKGLGAPAKGEQQGGFRRVNNTY</sequence>
<dbReference type="KEGG" id="pcor:KS4_01020"/>
<keyword evidence="2" id="KW-0812">Transmembrane</keyword>
<proteinExistence type="predicted"/>
<reference evidence="4 5" key="1">
    <citation type="submission" date="2019-02" db="EMBL/GenBank/DDBJ databases">
        <title>Deep-cultivation of Planctomycetes and their phenomic and genomic characterization uncovers novel biology.</title>
        <authorList>
            <person name="Wiegand S."/>
            <person name="Jogler M."/>
            <person name="Boedeker C."/>
            <person name="Pinto D."/>
            <person name="Vollmers J."/>
            <person name="Rivas-Marin E."/>
            <person name="Kohn T."/>
            <person name="Peeters S.H."/>
            <person name="Heuer A."/>
            <person name="Rast P."/>
            <person name="Oberbeckmann S."/>
            <person name="Bunk B."/>
            <person name="Jeske O."/>
            <person name="Meyerdierks A."/>
            <person name="Storesund J.E."/>
            <person name="Kallscheuer N."/>
            <person name="Luecker S."/>
            <person name="Lage O.M."/>
            <person name="Pohl T."/>
            <person name="Merkel B.J."/>
            <person name="Hornburger P."/>
            <person name="Mueller R.-W."/>
            <person name="Bruemmer F."/>
            <person name="Labrenz M."/>
            <person name="Spormann A.M."/>
            <person name="Op den Camp H."/>
            <person name="Overmann J."/>
            <person name="Amann R."/>
            <person name="Jetten M.S.M."/>
            <person name="Mascher T."/>
            <person name="Medema M.H."/>
            <person name="Devos D.P."/>
            <person name="Kaster A.-K."/>
            <person name="Ovreas L."/>
            <person name="Rohde M."/>
            <person name="Galperin M.Y."/>
            <person name="Jogler C."/>
        </authorList>
    </citation>
    <scope>NUCLEOTIDE SEQUENCE [LARGE SCALE GENOMIC DNA]</scope>
    <source>
        <strain evidence="4 5">KS4</strain>
    </source>
</reference>
<dbReference type="AlphaFoldDB" id="A0A517YPD1"/>
<feature type="transmembrane region" description="Helical" evidence="2">
    <location>
        <begin position="38"/>
        <end position="59"/>
    </location>
</feature>
<feature type="region of interest" description="Disordered" evidence="1">
    <location>
        <begin position="321"/>
        <end position="342"/>
    </location>
</feature>
<dbReference type="OrthoDB" id="287558at2"/>
<feature type="domain" description="Cell division protein FtsQ/DivIB C-terminal" evidence="3">
    <location>
        <begin position="165"/>
        <end position="298"/>
    </location>
</feature>
<dbReference type="EMBL" id="CP036425">
    <property type="protein sequence ID" value="QDU32073.1"/>
    <property type="molecule type" value="Genomic_DNA"/>
</dbReference>
<organism evidence="4 5">
    <name type="scientific">Poriferisphaera corsica</name>
    <dbReference type="NCBI Taxonomy" id="2528020"/>
    <lineage>
        <taxon>Bacteria</taxon>
        <taxon>Pseudomonadati</taxon>
        <taxon>Planctomycetota</taxon>
        <taxon>Phycisphaerae</taxon>
        <taxon>Phycisphaerales</taxon>
        <taxon>Phycisphaeraceae</taxon>
        <taxon>Poriferisphaera</taxon>
    </lineage>
</organism>
<keyword evidence="5" id="KW-1185">Reference proteome</keyword>
<evidence type="ECO:0000313" key="4">
    <source>
        <dbReference type="EMBL" id="QDU32073.1"/>
    </source>
</evidence>
<accession>A0A517YPD1</accession>
<keyword evidence="2" id="KW-1133">Transmembrane helix</keyword>
<gene>
    <name evidence="4" type="ORF">KS4_01020</name>
</gene>
<dbReference type="Proteomes" id="UP000317369">
    <property type="component" value="Chromosome"/>
</dbReference>
<dbReference type="RefSeq" id="WP_145073050.1">
    <property type="nucleotide sequence ID" value="NZ_CP036425.1"/>
</dbReference>
<keyword evidence="2" id="KW-0472">Membrane</keyword>
<evidence type="ECO:0000256" key="2">
    <source>
        <dbReference type="SAM" id="Phobius"/>
    </source>
</evidence>
<evidence type="ECO:0000259" key="3">
    <source>
        <dbReference type="Pfam" id="PF03799"/>
    </source>
</evidence>
<name>A0A517YPD1_9BACT</name>
<dbReference type="GO" id="GO:0051301">
    <property type="term" value="P:cell division"/>
    <property type="evidence" value="ECO:0007669"/>
    <property type="project" value="UniProtKB-KW"/>
</dbReference>
<protein>
    <recommendedName>
        <fullName evidence="3">Cell division protein FtsQ/DivIB C-terminal domain-containing protein</fullName>
    </recommendedName>
</protein>
<dbReference type="InterPro" id="IPR005548">
    <property type="entry name" value="Cell_div_FtsQ/DivIB_C"/>
</dbReference>
<evidence type="ECO:0000313" key="5">
    <source>
        <dbReference type="Proteomes" id="UP000317369"/>
    </source>
</evidence>
<dbReference type="Pfam" id="PF03799">
    <property type="entry name" value="FtsQ_DivIB_C"/>
    <property type="match status" value="1"/>
</dbReference>
<evidence type="ECO:0000256" key="1">
    <source>
        <dbReference type="SAM" id="MobiDB-lite"/>
    </source>
</evidence>